<reference evidence="2 3" key="1">
    <citation type="submission" date="2023-03" db="EMBL/GenBank/DDBJ databases">
        <title>WGS of Gossypium arboreum.</title>
        <authorList>
            <person name="Yu D."/>
        </authorList>
    </citation>
    <scope>NUCLEOTIDE SEQUENCE [LARGE SCALE GENOMIC DNA]</scope>
    <source>
        <tissue evidence="2">Leaf</tissue>
    </source>
</reference>
<feature type="transmembrane region" description="Helical" evidence="1">
    <location>
        <begin position="16"/>
        <end position="37"/>
    </location>
</feature>
<proteinExistence type="predicted"/>
<dbReference type="EMBL" id="JARKNE010000011">
    <property type="protein sequence ID" value="KAK5784732.1"/>
    <property type="molecule type" value="Genomic_DNA"/>
</dbReference>
<keyword evidence="3" id="KW-1185">Reference proteome</keyword>
<accession>A0ABR0N2E1</accession>
<organism evidence="2 3">
    <name type="scientific">Gossypium arboreum</name>
    <name type="common">Tree cotton</name>
    <name type="synonym">Gossypium nanking</name>
    <dbReference type="NCBI Taxonomy" id="29729"/>
    <lineage>
        <taxon>Eukaryota</taxon>
        <taxon>Viridiplantae</taxon>
        <taxon>Streptophyta</taxon>
        <taxon>Embryophyta</taxon>
        <taxon>Tracheophyta</taxon>
        <taxon>Spermatophyta</taxon>
        <taxon>Magnoliopsida</taxon>
        <taxon>eudicotyledons</taxon>
        <taxon>Gunneridae</taxon>
        <taxon>Pentapetalae</taxon>
        <taxon>rosids</taxon>
        <taxon>malvids</taxon>
        <taxon>Malvales</taxon>
        <taxon>Malvaceae</taxon>
        <taxon>Malvoideae</taxon>
        <taxon>Gossypium</taxon>
    </lineage>
</organism>
<evidence type="ECO:0000313" key="2">
    <source>
        <dbReference type="EMBL" id="KAK5784732.1"/>
    </source>
</evidence>
<keyword evidence="1" id="KW-0812">Transmembrane</keyword>
<protein>
    <submittedName>
        <fullName evidence="2">Uncharacterized protein</fullName>
    </submittedName>
</protein>
<keyword evidence="1" id="KW-0472">Membrane</keyword>
<name>A0ABR0N2E1_GOSAR</name>
<sequence length="144" mass="16152">MPAPPSPQLRPWSHQSSSILVIIYSSTSYICCAYRVIYSSRFYIYWKCRKGLNDGAKMGKVLELAGENPFGFQAVQIKALLDGRKNKAVRIIQARQTTSGLGVDSVNFNFGESSMVSESMDQRSTLMDELAQTRPPEMEFRGSE</sequence>
<dbReference type="Proteomes" id="UP001358586">
    <property type="component" value="Chromosome 11"/>
</dbReference>
<evidence type="ECO:0000313" key="3">
    <source>
        <dbReference type="Proteomes" id="UP001358586"/>
    </source>
</evidence>
<comment type="caution">
    <text evidence="2">The sequence shown here is derived from an EMBL/GenBank/DDBJ whole genome shotgun (WGS) entry which is preliminary data.</text>
</comment>
<gene>
    <name evidence="2" type="ORF">PVK06_039259</name>
</gene>
<evidence type="ECO:0000256" key="1">
    <source>
        <dbReference type="SAM" id="Phobius"/>
    </source>
</evidence>
<keyword evidence="1" id="KW-1133">Transmembrane helix</keyword>